<protein>
    <submittedName>
        <fullName evidence="2">Uncharacterized protein</fullName>
    </submittedName>
</protein>
<dbReference type="EMBL" id="DUZY01000003">
    <property type="protein sequence ID" value="DAD33825.1"/>
    <property type="molecule type" value="Genomic_DNA"/>
</dbReference>
<feature type="region of interest" description="Disordered" evidence="1">
    <location>
        <begin position="23"/>
        <end position="43"/>
    </location>
</feature>
<evidence type="ECO:0000313" key="3">
    <source>
        <dbReference type="Proteomes" id="UP000607653"/>
    </source>
</evidence>
<name>A0A822YS00_NELNU</name>
<dbReference type="Proteomes" id="UP000607653">
    <property type="component" value="Unassembled WGS sequence"/>
</dbReference>
<keyword evidence="3" id="KW-1185">Reference proteome</keyword>
<gene>
    <name evidence="2" type="ORF">HUJ06_012676</name>
</gene>
<sequence length="43" mass="4916">MELDMVVRSNNWMPMPRSTMVSISKGIRPTSGGSHGRFFDSWE</sequence>
<organism evidence="2 3">
    <name type="scientific">Nelumbo nucifera</name>
    <name type="common">Sacred lotus</name>
    <dbReference type="NCBI Taxonomy" id="4432"/>
    <lineage>
        <taxon>Eukaryota</taxon>
        <taxon>Viridiplantae</taxon>
        <taxon>Streptophyta</taxon>
        <taxon>Embryophyta</taxon>
        <taxon>Tracheophyta</taxon>
        <taxon>Spermatophyta</taxon>
        <taxon>Magnoliopsida</taxon>
        <taxon>Proteales</taxon>
        <taxon>Nelumbonaceae</taxon>
        <taxon>Nelumbo</taxon>
    </lineage>
</organism>
<reference evidence="2 3" key="1">
    <citation type="journal article" date="2020" name="Mol. Biol. Evol.">
        <title>Distinct Expression and Methylation Patterns for Genes with Different Fates following a Single Whole-Genome Duplication in Flowering Plants.</title>
        <authorList>
            <person name="Shi T."/>
            <person name="Rahmani R.S."/>
            <person name="Gugger P.F."/>
            <person name="Wang M."/>
            <person name="Li H."/>
            <person name="Zhang Y."/>
            <person name="Li Z."/>
            <person name="Wang Q."/>
            <person name="Van de Peer Y."/>
            <person name="Marchal K."/>
            <person name="Chen J."/>
        </authorList>
    </citation>
    <scope>NUCLEOTIDE SEQUENCE [LARGE SCALE GENOMIC DNA]</scope>
    <source>
        <tissue evidence="2">Leaf</tissue>
    </source>
</reference>
<evidence type="ECO:0000313" key="2">
    <source>
        <dbReference type="EMBL" id="DAD33825.1"/>
    </source>
</evidence>
<accession>A0A822YS00</accession>
<dbReference type="AlphaFoldDB" id="A0A822YS00"/>
<evidence type="ECO:0000256" key="1">
    <source>
        <dbReference type="SAM" id="MobiDB-lite"/>
    </source>
</evidence>
<proteinExistence type="predicted"/>
<comment type="caution">
    <text evidence="2">The sequence shown here is derived from an EMBL/GenBank/DDBJ whole genome shotgun (WGS) entry which is preliminary data.</text>
</comment>